<dbReference type="Gene3D" id="3.10.50.40">
    <property type="match status" value="1"/>
</dbReference>
<dbReference type="InterPro" id="IPR005215">
    <property type="entry name" value="Trig_fac"/>
</dbReference>
<organism evidence="10 11">
    <name type="scientific">Pseudobutyrivibrio xylanivorans</name>
    <dbReference type="NCBI Taxonomy" id="185007"/>
    <lineage>
        <taxon>Bacteria</taxon>
        <taxon>Bacillati</taxon>
        <taxon>Bacillota</taxon>
        <taxon>Clostridia</taxon>
        <taxon>Lachnospirales</taxon>
        <taxon>Lachnospiraceae</taxon>
        <taxon>Pseudobutyrivibrio</taxon>
    </lineage>
</organism>
<feature type="chain" id="PRO_5039668795" description="peptidylprolyl isomerase" evidence="8">
    <location>
        <begin position="23"/>
        <end position="388"/>
    </location>
</feature>
<evidence type="ECO:0000256" key="5">
    <source>
        <dbReference type="ARBA" id="ARBA00023235"/>
    </source>
</evidence>
<evidence type="ECO:0000256" key="1">
    <source>
        <dbReference type="ARBA" id="ARBA00000971"/>
    </source>
</evidence>
<dbReference type="GO" id="GO:0003755">
    <property type="term" value="F:peptidyl-prolyl cis-trans isomerase activity"/>
    <property type="evidence" value="ECO:0007669"/>
    <property type="project" value="UniProtKB-KW"/>
</dbReference>
<dbReference type="InterPro" id="IPR008880">
    <property type="entry name" value="Trigger_fac_C"/>
</dbReference>
<protein>
    <recommendedName>
        <fullName evidence="7">peptidylprolyl isomerase</fullName>
        <ecNumber evidence="7">5.2.1.8</ecNumber>
    </recommendedName>
</protein>
<accession>A0A1G5RY85</accession>
<dbReference type="AlphaFoldDB" id="A0A1G5RY85"/>
<feature type="signal peptide" evidence="8">
    <location>
        <begin position="1"/>
        <end position="22"/>
    </location>
</feature>
<dbReference type="SUPFAM" id="SSF54534">
    <property type="entry name" value="FKBP-like"/>
    <property type="match status" value="1"/>
</dbReference>
<dbReference type="PROSITE" id="PS51257">
    <property type="entry name" value="PROKAR_LIPOPROTEIN"/>
    <property type="match status" value="1"/>
</dbReference>
<keyword evidence="4 7" id="KW-0697">Rotamase</keyword>
<dbReference type="GO" id="GO:0005737">
    <property type="term" value="C:cytoplasm"/>
    <property type="evidence" value="ECO:0007669"/>
    <property type="project" value="UniProtKB-SubCell"/>
</dbReference>
<evidence type="ECO:0000256" key="2">
    <source>
        <dbReference type="ARBA" id="ARBA00004496"/>
    </source>
</evidence>
<comment type="subcellular location">
    <subcellularLocation>
        <location evidence="2">Cytoplasm</location>
    </subcellularLocation>
</comment>
<dbReference type="Pfam" id="PF05698">
    <property type="entry name" value="Trigger_C"/>
    <property type="match status" value="1"/>
</dbReference>
<evidence type="ECO:0000256" key="7">
    <source>
        <dbReference type="PROSITE-ProRule" id="PRU00277"/>
    </source>
</evidence>
<dbReference type="InterPro" id="IPR037041">
    <property type="entry name" value="Trigger_fac_C_sf"/>
</dbReference>
<dbReference type="InterPro" id="IPR046357">
    <property type="entry name" value="PPIase_dom_sf"/>
</dbReference>
<dbReference type="GO" id="GO:0051301">
    <property type="term" value="P:cell division"/>
    <property type="evidence" value="ECO:0007669"/>
    <property type="project" value="UniProtKB-KW"/>
</dbReference>
<keyword evidence="3" id="KW-0132">Cell division</keyword>
<dbReference type="RefSeq" id="WP_090162574.1">
    <property type="nucleotide sequence ID" value="NZ_FMWK01000007.1"/>
</dbReference>
<sequence length="388" mass="42561">MKNRFLALILVGALALSFTACGSKEEEKADTKTEQSADKKSDVKPIEYDVDEFVTLGDYKGLDITLDGEYEYTDKGFDEYVSKTISEAAIYVEDSSAKEIAEDSIVNVDYVGSQDGVAFDGGSAEDQLIDIGNNSSATGGGYISGFTSGLVGHKVGEEVAYEVTFPQDYGNADLAGQTVIFTFQVNYIAKAIDSKKALTDEIVSDKFGYDTVDAYMDALKEQYTASLENNLKSDKQTAVLNAVLNNSKVSNVPEDLLQARVDMYLSVYDKQYQSYGTTAKEYFESMGQDYDAYVESMKTSIQESTETELILEAIAKAEGIEIDEAGYKEFIQGVLSSSGTSDETSFYEVYDVDGYTGERYFRQAYLTQKALDFCIDNANYTGAPAEAE</sequence>
<dbReference type="GO" id="GO:0015031">
    <property type="term" value="P:protein transport"/>
    <property type="evidence" value="ECO:0007669"/>
    <property type="project" value="InterPro"/>
</dbReference>
<feature type="domain" description="PPIase FKBP-type" evidence="9">
    <location>
        <begin position="103"/>
        <end position="191"/>
    </location>
</feature>
<evidence type="ECO:0000313" key="11">
    <source>
        <dbReference type="Proteomes" id="UP000199428"/>
    </source>
</evidence>
<keyword evidence="8" id="KW-0732">Signal</keyword>
<dbReference type="SUPFAM" id="SSF109998">
    <property type="entry name" value="Triger factor/SurA peptide-binding domain-like"/>
    <property type="match status" value="1"/>
</dbReference>
<dbReference type="PROSITE" id="PS50059">
    <property type="entry name" value="FKBP_PPIASE"/>
    <property type="match status" value="1"/>
</dbReference>
<dbReference type="Gene3D" id="1.10.3120.10">
    <property type="entry name" value="Trigger factor, C-terminal domain"/>
    <property type="match status" value="1"/>
</dbReference>
<keyword evidence="5 7" id="KW-0413">Isomerase</keyword>
<evidence type="ECO:0000259" key="9">
    <source>
        <dbReference type="PROSITE" id="PS50059"/>
    </source>
</evidence>
<name>A0A1G5RY85_PSEXY</name>
<evidence type="ECO:0000256" key="8">
    <source>
        <dbReference type="SAM" id="SignalP"/>
    </source>
</evidence>
<evidence type="ECO:0000313" key="10">
    <source>
        <dbReference type="EMBL" id="SCZ79052.1"/>
    </source>
</evidence>
<dbReference type="InterPro" id="IPR001179">
    <property type="entry name" value="PPIase_FKBP_dom"/>
</dbReference>
<dbReference type="GO" id="GO:0006457">
    <property type="term" value="P:protein folding"/>
    <property type="evidence" value="ECO:0007669"/>
    <property type="project" value="InterPro"/>
</dbReference>
<dbReference type="Proteomes" id="UP000199428">
    <property type="component" value="Unassembled WGS sequence"/>
</dbReference>
<dbReference type="EC" id="5.2.1.8" evidence="7"/>
<evidence type="ECO:0000256" key="6">
    <source>
        <dbReference type="ARBA" id="ARBA00023306"/>
    </source>
</evidence>
<evidence type="ECO:0000256" key="4">
    <source>
        <dbReference type="ARBA" id="ARBA00023110"/>
    </source>
</evidence>
<gene>
    <name evidence="10" type="ORF">SAMN02910350_01587</name>
</gene>
<evidence type="ECO:0000256" key="3">
    <source>
        <dbReference type="ARBA" id="ARBA00022618"/>
    </source>
</evidence>
<dbReference type="Pfam" id="PF00254">
    <property type="entry name" value="FKBP_C"/>
    <property type="match status" value="1"/>
</dbReference>
<keyword evidence="6" id="KW-0131">Cell cycle</keyword>
<reference evidence="10 11" key="1">
    <citation type="submission" date="2016-10" db="EMBL/GenBank/DDBJ databases">
        <authorList>
            <person name="de Groot N.N."/>
        </authorList>
    </citation>
    <scope>NUCLEOTIDE SEQUENCE [LARGE SCALE GENOMIC DNA]</scope>
    <source>
        <strain evidence="10 11">DSM 10317</strain>
    </source>
</reference>
<proteinExistence type="predicted"/>
<dbReference type="InterPro" id="IPR027304">
    <property type="entry name" value="Trigger_fact/SurA_dom_sf"/>
</dbReference>
<comment type="catalytic activity">
    <reaction evidence="1 7">
        <text>[protein]-peptidylproline (omega=180) = [protein]-peptidylproline (omega=0)</text>
        <dbReference type="Rhea" id="RHEA:16237"/>
        <dbReference type="Rhea" id="RHEA-COMP:10747"/>
        <dbReference type="Rhea" id="RHEA-COMP:10748"/>
        <dbReference type="ChEBI" id="CHEBI:83833"/>
        <dbReference type="ChEBI" id="CHEBI:83834"/>
        <dbReference type="EC" id="5.2.1.8"/>
    </reaction>
</comment>
<dbReference type="PIRSF" id="PIRSF003095">
    <property type="entry name" value="Trigger_factor"/>
    <property type="match status" value="1"/>
</dbReference>
<dbReference type="EMBL" id="FMWK01000007">
    <property type="protein sequence ID" value="SCZ79052.1"/>
    <property type="molecule type" value="Genomic_DNA"/>
</dbReference>